<dbReference type="AlphaFoldDB" id="A0A1G7F5P2"/>
<dbReference type="GO" id="GO:0006270">
    <property type="term" value="P:DNA replication initiation"/>
    <property type="evidence" value="ECO:0007669"/>
    <property type="project" value="TreeGrafter"/>
</dbReference>
<proteinExistence type="predicted"/>
<dbReference type="STRING" id="69960.SAMN05421720_110115"/>
<dbReference type="PANTHER" id="PTHR30050:SF5">
    <property type="entry name" value="DNAA REGULATORY INACTIVATOR HDA"/>
    <property type="match status" value="1"/>
</dbReference>
<dbReference type="Gene3D" id="3.40.50.300">
    <property type="entry name" value="P-loop containing nucleotide triphosphate hydrolases"/>
    <property type="match status" value="2"/>
</dbReference>
<accession>A0A1G7F5P2</accession>
<evidence type="ECO:0000259" key="1">
    <source>
        <dbReference type="Pfam" id="PF22688"/>
    </source>
</evidence>
<evidence type="ECO:0000313" key="3">
    <source>
        <dbReference type="Proteomes" id="UP000199412"/>
    </source>
</evidence>
<dbReference type="InterPro" id="IPR055199">
    <property type="entry name" value="Hda_lid"/>
</dbReference>
<dbReference type="RefSeq" id="WP_245699230.1">
    <property type="nucleotide sequence ID" value="NZ_FNAP01000010.1"/>
</dbReference>
<dbReference type="Gene3D" id="1.10.8.60">
    <property type="match status" value="1"/>
</dbReference>
<keyword evidence="3" id="KW-1185">Reference proteome</keyword>
<name>A0A1G7F5P2_9PROT</name>
<dbReference type="PANTHER" id="PTHR30050">
    <property type="entry name" value="CHROMOSOMAL REPLICATION INITIATOR PROTEIN DNAA"/>
    <property type="match status" value="1"/>
</dbReference>
<dbReference type="GO" id="GO:0003688">
    <property type="term" value="F:DNA replication origin binding"/>
    <property type="evidence" value="ECO:0007669"/>
    <property type="project" value="TreeGrafter"/>
</dbReference>
<dbReference type="GO" id="GO:0005886">
    <property type="term" value="C:plasma membrane"/>
    <property type="evidence" value="ECO:0007669"/>
    <property type="project" value="TreeGrafter"/>
</dbReference>
<gene>
    <name evidence="2" type="ORF">SAMN05421720_110115</name>
</gene>
<evidence type="ECO:0000313" key="2">
    <source>
        <dbReference type="EMBL" id="SDE70915.1"/>
    </source>
</evidence>
<sequence>MSGPDRDEAAPGPRQMAFAFPTRPALDRADFLVAPCNAAAVAWIDRWPDWPGPALALVGPAGCGKTHLAHVLAARAGAVILDRPDAARLDEALVEERVGPMVLELGPGMPILDAALQEALFHLLNLTAETGGHLLLTAAEPPARWPVSLPDLRSRLAALPVAEITHPDETLMQMIVVKLFADRQVSVSPEVVRYLARHLERSFGAVRDVVERLDRLALSKGRPITQVLAREAINAARSEQIRDPPVE</sequence>
<dbReference type="EMBL" id="FNAP01000010">
    <property type="protein sequence ID" value="SDE70915.1"/>
    <property type="molecule type" value="Genomic_DNA"/>
</dbReference>
<reference evidence="2 3" key="1">
    <citation type="submission" date="2016-10" db="EMBL/GenBank/DDBJ databases">
        <authorList>
            <person name="de Groot N.N."/>
        </authorList>
    </citation>
    <scope>NUCLEOTIDE SEQUENCE [LARGE SCALE GENOMIC DNA]</scope>
    <source>
        <strain evidence="2 3">ATCC 700224</strain>
    </source>
</reference>
<protein>
    <submittedName>
        <fullName evidence="2">DnaA protein</fullName>
    </submittedName>
</protein>
<feature type="domain" description="Hda lid" evidence="1">
    <location>
        <begin position="182"/>
        <end position="226"/>
    </location>
</feature>
<dbReference type="SUPFAM" id="SSF52540">
    <property type="entry name" value="P-loop containing nucleoside triphosphate hydrolases"/>
    <property type="match status" value="1"/>
</dbReference>
<dbReference type="Pfam" id="PF22688">
    <property type="entry name" value="Hda_lid"/>
    <property type="match status" value="1"/>
</dbReference>
<dbReference type="InterPro" id="IPR027417">
    <property type="entry name" value="P-loop_NTPase"/>
</dbReference>
<dbReference type="Proteomes" id="UP000199412">
    <property type="component" value="Unassembled WGS sequence"/>
</dbReference>
<organism evidence="2 3">
    <name type="scientific">Rhodospira trueperi</name>
    <dbReference type="NCBI Taxonomy" id="69960"/>
    <lineage>
        <taxon>Bacteria</taxon>
        <taxon>Pseudomonadati</taxon>
        <taxon>Pseudomonadota</taxon>
        <taxon>Alphaproteobacteria</taxon>
        <taxon>Rhodospirillales</taxon>
        <taxon>Rhodospirillaceae</taxon>
        <taxon>Rhodospira</taxon>
    </lineage>
</organism>